<evidence type="ECO:0000313" key="1">
    <source>
        <dbReference type="EMBL" id="SHK21295.1"/>
    </source>
</evidence>
<dbReference type="EMBL" id="FRAC01000010">
    <property type="protein sequence ID" value="SHK21295.1"/>
    <property type="molecule type" value="Genomic_DNA"/>
</dbReference>
<dbReference type="OrthoDB" id="2082444at2"/>
<proteinExistence type="predicted"/>
<protein>
    <submittedName>
        <fullName evidence="1">Uncharacterized protein</fullName>
    </submittedName>
</protein>
<dbReference type="AlphaFoldDB" id="A0A1M6QM98"/>
<dbReference type="STRING" id="1121322.SAMN02745136_01941"/>
<evidence type="ECO:0000313" key="2">
    <source>
        <dbReference type="Proteomes" id="UP000184386"/>
    </source>
</evidence>
<name>A0A1M6QM98_9FIRM</name>
<gene>
    <name evidence="1" type="ORF">SAMN02745136_01941</name>
</gene>
<keyword evidence="2" id="KW-1185">Reference proteome</keyword>
<organism evidence="1 2">
    <name type="scientific">Anaerocolumna jejuensis DSM 15929</name>
    <dbReference type="NCBI Taxonomy" id="1121322"/>
    <lineage>
        <taxon>Bacteria</taxon>
        <taxon>Bacillati</taxon>
        <taxon>Bacillota</taxon>
        <taxon>Clostridia</taxon>
        <taxon>Lachnospirales</taxon>
        <taxon>Lachnospiraceae</taxon>
        <taxon>Anaerocolumna</taxon>
    </lineage>
</organism>
<reference evidence="1 2" key="1">
    <citation type="submission" date="2016-11" db="EMBL/GenBank/DDBJ databases">
        <authorList>
            <person name="Jaros S."/>
            <person name="Januszkiewicz K."/>
            <person name="Wedrychowicz H."/>
        </authorList>
    </citation>
    <scope>NUCLEOTIDE SEQUENCE [LARGE SCALE GENOMIC DNA]</scope>
    <source>
        <strain evidence="1 2">DSM 15929</strain>
    </source>
</reference>
<accession>A0A1M6QM98</accession>
<sequence>MEERKFEQITRCEAITNLIDSIAKEEEAIAKVLKAIDEKHPHPCEKEKDDDELKLINALARLEFLITSKLYLFIDCACPKDGCEDKERPWPR</sequence>
<dbReference type="Proteomes" id="UP000184386">
    <property type="component" value="Unassembled WGS sequence"/>
</dbReference>
<dbReference type="RefSeq" id="WP_073275270.1">
    <property type="nucleotide sequence ID" value="NZ_FRAC01000010.1"/>
</dbReference>